<evidence type="ECO:0000313" key="4">
    <source>
        <dbReference type="Proteomes" id="UP001165444"/>
    </source>
</evidence>
<evidence type="ECO:0000313" key="3">
    <source>
        <dbReference type="EMBL" id="MCJ2381516.1"/>
    </source>
</evidence>
<dbReference type="RefSeq" id="WP_243325899.1">
    <property type="nucleotide sequence ID" value="NZ_JAKZMM010000035.1"/>
</dbReference>
<dbReference type="InterPro" id="IPR047731">
    <property type="entry name" value="Zinc_ribbon_put"/>
</dbReference>
<organism evidence="3 4">
    <name type="scientific">Parabacteroides faecalis</name>
    <dbReference type="NCBI Taxonomy" id="2924040"/>
    <lineage>
        <taxon>Bacteria</taxon>
        <taxon>Pseudomonadati</taxon>
        <taxon>Bacteroidota</taxon>
        <taxon>Bacteroidia</taxon>
        <taxon>Bacteroidales</taxon>
        <taxon>Tannerellaceae</taxon>
        <taxon>Parabacteroides</taxon>
    </lineage>
</organism>
<feature type="domain" description="DUF6371" evidence="1">
    <location>
        <begin position="120"/>
        <end position="268"/>
    </location>
</feature>
<name>A0ABT0C3F4_9BACT</name>
<reference evidence="3 4" key="1">
    <citation type="submission" date="2022-03" db="EMBL/GenBank/DDBJ databases">
        <title>Parabacteroides sp. nov. isolated from swine feces.</title>
        <authorList>
            <person name="Bak J.E."/>
        </authorList>
    </citation>
    <scope>NUCLEOTIDE SEQUENCE [LARGE SCALE GENOMIC DNA]</scope>
    <source>
        <strain evidence="3 4">AGMB00274</strain>
    </source>
</reference>
<evidence type="ECO:0000259" key="1">
    <source>
        <dbReference type="Pfam" id="PF19898"/>
    </source>
</evidence>
<dbReference type="Proteomes" id="UP001165444">
    <property type="component" value="Unassembled WGS sequence"/>
</dbReference>
<evidence type="ECO:0000259" key="2">
    <source>
        <dbReference type="Pfam" id="PF21957"/>
    </source>
</evidence>
<sequence length="351" mass="41189">MDNFRFILEPYNRHQRNRYTCPSCGKHREFTRYIDTQGAISFPEYVGKCNRINNCGYHYTPAMYFDEHPECKEYNKSFPIVKDKKPVVCHPRLPPVRRHTDTSFIPDEIMQQTMKCYEQNNLFLYLVNHLGYESALHLMKTYHVGTARKWKNATVFWQTDISGKIRTGKIMQYNAETGKRIKEPYAHVSWVHTELDIPEFHLQQCYFGEHLLYNSRKPVAIVESEKTAIIASFYIPEYIWLATGGKNGCFNEQNFDVLKGRNIVLFPDIGMTQEWKEKCIQMRKRNIRTEISEYLEVNANDVERVNGYDIADYLIKVKSGEAVLQSMTRKNPALKLLIETFDLELSGFGTQ</sequence>
<dbReference type="Pfam" id="PF19898">
    <property type="entry name" value="DUF6371"/>
    <property type="match status" value="1"/>
</dbReference>
<dbReference type="Pfam" id="PF21957">
    <property type="entry name" value="Zn_ribbon_16"/>
    <property type="match status" value="1"/>
</dbReference>
<dbReference type="EMBL" id="JAKZMM010000035">
    <property type="protein sequence ID" value="MCJ2381516.1"/>
    <property type="molecule type" value="Genomic_DNA"/>
</dbReference>
<dbReference type="NCBIfam" id="NF040506">
    <property type="entry name" value="PG0870_Nterm"/>
    <property type="match status" value="1"/>
</dbReference>
<accession>A0ABT0C3F4</accession>
<dbReference type="InterPro" id="IPR045951">
    <property type="entry name" value="DUF6371"/>
</dbReference>
<keyword evidence="4" id="KW-1185">Reference proteome</keyword>
<feature type="domain" description="Zinc beta-ribbon finger putative" evidence="2">
    <location>
        <begin position="4"/>
        <end position="69"/>
    </location>
</feature>
<proteinExistence type="predicted"/>
<comment type="caution">
    <text evidence="3">The sequence shown here is derived from an EMBL/GenBank/DDBJ whole genome shotgun (WGS) entry which is preliminary data.</text>
</comment>
<gene>
    <name evidence="3" type="ORF">MUN53_13010</name>
</gene>
<protein>
    <submittedName>
        <fullName evidence="3">DUF6371 domain-containing protein</fullName>
    </submittedName>
</protein>